<comment type="caution">
    <text evidence="2">The sequence shown here is derived from an EMBL/GenBank/DDBJ whole genome shotgun (WGS) entry which is preliminary data.</text>
</comment>
<feature type="non-terminal residue" evidence="2">
    <location>
        <position position="1"/>
    </location>
</feature>
<dbReference type="InterPro" id="IPR001611">
    <property type="entry name" value="Leu-rich_rpt"/>
</dbReference>
<protein>
    <submittedName>
        <fullName evidence="2">Uncharacterized protein</fullName>
    </submittedName>
</protein>
<keyword evidence="3" id="KW-1185">Reference proteome</keyword>
<feature type="coiled-coil region" evidence="1">
    <location>
        <begin position="177"/>
        <end position="274"/>
    </location>
</feature>
<dbReference type="Gene3D" id="3.80.10.10">
    <property type="entry name" value="Ribonuclease Inhibitor"/>
    <property type="match status" value="1"/>
</dbReference>
<proteinExistence type="predicted"/>
<dbReference type="InterPro" id="IPR032675">
    <property type="entry name" value="LRR_dom_sf"/>
</dbReference>
<keyword evidence="1" id="KW-0175">Coiled coil</keyword>
<sequence length="727" mass="81597">MEDTQSFRLIGTTQIEKIPIQHIDGQSVVYWESIERAFPGVRQVKNDNVAIPCCIKSFPGVVLDVVLSNTTEHVVIDSLVEASIVSSTVAPVTARTVDSTDAPVGEIDAPIDLSTDFPGENDFFNDLQVASASAEMPSDDIRAYPLSTCSSILLPSPHSEVEMTSKTALSSNHIVQLASKNAKASDSQAQLQKLSANMEQMISFQKASDAKQEEIKQLQKQVLEQQEEQQKKILEHHEEIKGLQKQALEKQEKMDRLQIEMSQLQIQNQEELRQMYIEAMGQLVVLQSRVQAVLTQTFELHEYPIPRLFIVLPQDPSGWDTVNPFSNKFRLYFLCECGEHTRLANSKTKIPHHIHLAKHEGYEIARPSEFFQQYGSRVLTILKMLKLGITVAGVAMPALSELISPDVIGQSTDILDELQDNILPMVDQVIEWMDKVTVYDGESIGDISMSNGKSVQRVTEQMETKVALEGADLRELSTFLQDKDGNKVLGNLYRTVTVEGHVKWVCIEHYRENYQETQAKAFQRALDLVGGSFVENTGVVTVKLQSKVLAEQFYVALGKVRSVLELDINLNFECTKTDLEGLENALKTSSVSILRLDHQRFWASFGSILFSKSEQHEVLFRIMKLPNMKLIHIVLSKEFGKLSSFQPKDLFHLQKLSLEMLMTRDNGAESLSEALKINSNLTTLNLNQNKIGDNEAQALSQVLKINSTLTTLSLRWNSIEHSGVQAL</sequence>
<dbReference type="AlphaFoldDB" id="A0A9P6RQ17"/>
<evidence type="ECO:0000313" key="3">
    <source>
        <dbReference type="Proteomes" id="UP000738325"/>
    </source>
</evidence>
<accession>A0A9P6RQ17</accession>
<evidence type="ECO:0000313" key="2">
    <source>
        <dbReference type="EMBL" id="KAG0322222.1"/>
    </source>
</evidence>
<reference evidence="2" key="1">
    <citation type="journal article" date="2020" name="Fungal Divers.">
        <title>Resolving the Mortierellaceae phylogeny through synthesis of multi-gene phylogenetics and phylogenomics.</title>
        <authorList>
            <person name="Vandepol N."/>
            <person name="Liber J."/>
            <person name="Desiro A."/>
            <person name="Na H."/>
            <person name="Kennedy M."/>
            <person name="Barry K."/>
            <person name="Grigoriev I.V."/>
            <person name="Miller A.N."/>
            <person name="O'Donnell K."/>
            <person name="Stajich J.E."/>
            <person name="Bonito G."/>
        </authorList>
    </citation>
    <scope>NUCLEOTIDE SEQUENCE</scope>
    <source>
        <strain evidence="2">REB-010B</strain>
    </source>
</reference>
<dbReference type="PANTHER" id="PTHR47679">
    <property type="entry name" value="PROTEIN TORNADO 1"/>
    <property type="match status" value="1"/>
</dbReference>
<gene>
    <name evidence="2" type="ORF">BGZ99_003421</name>
</gene>
<dbReference type="PANTHER" id="PTHR47679:SF2">
    <property type="entry name" value="C-TERMINAL OF ROC (COR) DOMAIN-CONTAINING PROTEIN"/>
    <property type="match status" value="1"/>
</dbReference>
<dbReference type="Proteomes" id="UP000738325">
    <property type="component" value="Unassembled WGS sequence"/>
</dbReference>
<dbReference type="EMBL" id="JAAAIP010000217">
    <property type="protein sequence ID" value="KAG0322222.1"/>
    <property type="molecule type" value="Genomic_DNA"/>
</dbReference>
<dbReference type="OrthoDB" id="2395959at2759"/>
<dbReference type="SUPFAM" id="SSF52047">
    <property type="entry name" value="RNI-like"/>
    <property type="match status" value="1"/>
</dbReference>
<organism evidence="2 3">
    <name type="scientific">Dissophora globulifera</name>
    <dbReference type="NCBI Taxonomy" id="979702"/>
    <lineage>
        <taxon>Eukaryota</taxon>
        <taxon>Fungi</taxon>
        <taxon>Fungi incertae sedis</taxon>
        <taxon>Mucoromycota</taxon>
        <taxon>Mortierellomycotina</taxon>
        <taxon>Mortierellomycetes</taxon>
        <taxon>Mortierellales</taxon>
        <taxon>Mortierellaceae</taxon>
        <taxon>Dissophora</taxon>
    </lineage>
</organism>
<evidence type="ECO:0000256" key="1">
    <source>
        <dbReference type="SAM" id="Coils"/>
    </source>
</evidence>
<dbReference type="Pfam" id="PF13516">
    <property type="entry name" value="LRR_6"/>
    <property type="match status" value="2"/>
</dbReference>
<name>A0A9P6RQ17_9FUNG</name>